<evidence type="ECO:0000313" key="2">
    <source>
        <dbReference type="Proteomes" id="UP000735302"/>
    </source>
</evidence>
<sequence>MASPTCMSRFLGIIRPRFVFSSCNRYQVDSPPCVSVPQVHAGTRPETPVACLSCPLLPLRAPCKRPAHSERYNWTQTKDKRRWRHSLKLDNNGCSVQMRVKYIL</sequence>
<name>A0AAV4CHE8_9GAST</name>
<dbReference type="EMBL" id="BLXT01006250">
    <property type="protein sequence ID" value="GFO30624.1"/>
    <property type="molecule type" value="Genomic_DNA"/>
</dbReference>
<organism evidence="1 2">
    <name type="scientific">Plakobranchus ocellatus</name>
    <dbReference type="NCBI Taxonomy" id="259542"/>
    <lineage>
        <taxon>Eukaryota</taxon>
        <taxon>Metazoa</taxon>
        <taxon>Spiralia</taxon>
        <taxon>Lophotrochozoa</taxon>
        <taxon>Mollusca</taxon>
        <taxon>Gastropoda</taxon>
        <taxon>Heterobranchia</taxon>
        <taxon>Euthyneura</taxon>
        <taxon>Panpulmonata</taxon>
        <taxon>Sacoglossa</taxon>
        <taxon>Placobranchoidea</taxon>
        <taxon>Plakobranchidae</taxon>
        <taxon>Plakobranchus</taxon>
    </lineage>
</organism>
<evidence type="ECO:0000313" key="1">
    <source>
        <dbReference type="EMBL" id="GFO30624.1"/>
    </source>
</evidence>
<comment type="caution">
    <text evidence="1">The sequence shown here is derived from an EMBL/GenBank/DDBJ whole genome shotgun (WGS) entry which is preliminary data.</text>
</comment>
<accession>A0AAV4CHE8</accession>
<gene>
    <name evidence="1" type="ORF">PoB_005712900</name>
</gene>
<dbReference type="AlphaFoldDB" id="A0AAV4CHE8"/>
<dbReference type="Proteomes" id="UP000735302">
    <property type="component" value="Unassembled WGS sequence"/>
</dbReference>
<proteinExistence type="predicted"/>
<reference evidence="1 2" key="1">
    <citation type="journal article" date="2021" name="Elife">
        <title>Chloroplast acquisition without the gene transfer in kleptoplastic sea slugs, Plakobranchus ocellatus.</title>
        <authorList>
            <person name="Maeda T."/>
            <person name="Takahashi S."/>
            <person name="Yoshida T."/>
            <person name="Shimamura S."/>
            <person name="Takaki Y."/>
            <person name="Nagai Y."/>
            <person name="Toyoda A."/>
            <person name="Suzuki Y."/>
            <person name="Arimoto A."/>
            <person name="Ishii H."/>
            <person name="Satoh N."/>
            <person name="Nishiyama T."/>
            <person name="Hasebe M."/>
            <person name="Maruyama T."/>
            <person name="Minagawa J."/>
            <person name="Obokata J."/>
            <person name="Shigenobu S."/>
        </authorList>
    </citation>
    <scope>NUCLEOTIDE SEQUENCE [LARGE SCALE GENOMIC DNA]</scope>
</reference>
<keyword evidence="2" id="KW-1185">Reference proteome</keyword>
<protein>
    <submittedName>
        <fullName evidence="1">Uncharacterized protein</fullName>
    </submittedName>
</protein>